<sequence length="265" mass="28977">MKNIVKRIFFVFVILNLISGCTSVPNGDQEVKVASFKKDETNNLEATKDLRGEKLPDAPVNDENTYIGDKISFALITKIKNLEDECSIPPSTNMRAIGLNDTGDLILFTEDSKIQCYESQFESSEKPRTVIPAYQKLVVDKKDLVAMRRSGLTYGVLLVPYKYIVDAKEFKGGTSIGPYAGYRFSSGASGWGVKAVGFLGATTVDTKDSDSSALGVSYGVGLIGELKSEFQLGVVLGKDHVGKSENYEFNKDLWVAISIGYSFSN</sequence>
<evidence type="ECO:0000313" key="2">
    <source>
        <dbReference type="Proteomes" id="UP000075349"/>
    </source>
</evidence>
<gene>
    <name evidence="1" type="ORF">AUQ44_16570</name>
</gene>
<dbReference type="AlphaFoldDB" id="A0A151JCV6"/>
<protein>
    <submittedName>
        <fullName evidence="1">Uncharacterized protein</fullName>
    </submittedName>
</protein>
<dbReference type="Proteomes" id="UP000075349">
    <property type="component" value="Unassembled WGS sequence"/>
</dbReference>
<organism evidence="1 2">
    <name type="scientific">Vibrio cidicii</name>
    <dbReference type="NCBI Taxonomy" id="1763883"/>
    <lineage>
        <taxon>Bacteria</taxon>
        <taxon>Pseudomonadati</taxon>
        <taxon>Pseudomonadota</taxon>
        <taxon>Gammaproteobacteria</taxon>
        <taxon>Vibrionales</taxon>
        <taxon>Vibrionaceae</taxon>
        <taxon>Vibrio</taxon>
    </lineage>
</organism>
<evidence type="ECO:0000313" key="1">
    <source>
        <dbReference type="EMBL" id="KYN23592.1"/>
    </source>
</evidence>
<dbReference type="PROSITE" id="PS51257">
    <property type="entry name" value="PROKAR_LIPOPROTEIN"/>
    <property type="match status" value="1"/>
</dbReference>
<name>A0A151JCV6_9VIBR</name>
<comment type="caution">
    <text evidence="1">The sequence shown here is derived from an EMBL/GenBank/DDBJ whole genome shotgun (WGS) entry which is preliminary data.</text>
</comment>
<proteinExistence type="predicted"/>
<dbReference type="EMBL" id="LOMK01000002">
    <property type="protein sequence ID" value="KYN23592.1"/>
    <property type="molecule type" value="Genomic_DNA"/>
</dbReference>
<accession>A0A151JCV6</accession>
<reference evidence="2" key="1">
    <citation type="submission" date="2015-12" db="EMBL/GenBank/DDBJ databases">
        <authorList>
            <person name="Tarr C.L."/>
            <person name="Gladney L.M."/>
        </authorList>
    </citation>
    <scope>NUCLEOTIDE SEQUENCE [LARGE SCALE GENOMIC DNA]</scope>
    <source>
        <strain evidence="2">2756-81</strain>
    </source>
</reference>